<proteinExistence type="predicted"/>
<reference evidence="1 2" key="1">
    <citation type="submission" date="2020-08" db="EMBL/GenBank/DDBJ databases">
        <title>Streptomycin resistant and MDR strain, P. mexicana.</title>
        <authorList>
            <person name="Ganesh-kumar S."/>
            <person name="Zhe T."/>
            <person name="Yu Z."/>
            <person name="Min Y."/>
        </authorList>
    </citation>
    <scope>NUCLEOTIDE SEQUENCE [LARGE SCALE GENOMIC DNA]</scope>
    <source>
        <strain evidence="1 2">GTZY</strain>
    </source>
</reference>
<sequence length="127" mass="13273">MSSSAPLSQLQHTVDGRALKTGDGERGIAVRVGSCITLQVNLAPGQLAGFAAGTDSVALSEWNDTGAFEFHVPEHFQGEVLQIYVAVRAKASTGAQTNPWLGPVDAQRVLTYQVHPGDGDATTLPCA</sequence>
<name>A0ABX6RDJ4_PSEMX</name>
<dbReference type="RefSeq" id="WP_185896149.1">
    <property type="nucleotide sequence ID" value="NZ_CP060028.1"/>
</dbReference>
<accession>A0ABX6RDJ4</accession>
<dbReference type="Proteomes" id="UP000515506">
    <property type="component" value="Chromosome"/>
</dbReference>
<protein>
    <submittedName>
        <fullName evidence="1">Uncharacterized protein</fullName>
    </submittedName>
</protein>
<keyword evidence="2" id="KW-1185">Reference proteome</keyword>
<evidence type="ECO:0000313" key="1">
    <source>
        <dbReference type="EMBL" id="QND80984.1"/>
    </source>
</evidence>
<evidence type="ECO:0000313" key="2">
    <source>
        <dbReference type="Proteomes" id="UP000515506"/>
    </source>
</evidence>
<dbReference type="EMBL" id="CP060028">
    <property type="protein sequence ID" value="QND80984.1"/>
    <property type="molecule type" value="Genomic_DNA"/>
</dbReference>
<organism evidence="1 2">
    <name type="scientific">Pseudoxanthomonas mexicana</name>
    <dbReference type="NCBI Taxonomy" id="128785"/>
    <lineage>
        <taxon>Bacteria</taxon>
        <taxon>Pseudomonadati</taxon>
        <taxon>Pseudomonadota</taxon>
        <taxon>Gammaproteobacteria</taxon>
        <taxon>Lysobacterales</taxon>
        <taxon>Lysobacteraceae</taxon>
        <taxon>Pseudoxanthomonas</taxon>
    </lineage>
</organism>
<gene>
    <name evidence="1" type="ORF">H4W19_04100</name>
</gene>